<organism evidence="2 3">
    <name type="scientific">Toxoplasma gondii GAB2-2007-GAL-DOM2</name>
    <dbReference type="NCBI Taxonomy" id="1130820"/>
    <lineage>
        <taxon>Eukaryota</taxon>
        <taxon>Sar</taxon>
        <taxon>Alveolata</taxon>
        <taxon>Apicomplexa</taxon>
        <taxon>Conoidasida</taxon>
        <taxon>Coccidia</taxon>
        <taxon>Eucoccidiorida</taxon>
        <taxon>Eimeriorina</taxon>
        <taxon>Sarcocystidae</taxon>
        <taxon>Toxoplasma</taxon>
    </lineage>
</organism>
<dbReference type="AlphaFoldDB" id="A0A086KWX8"/>
<comment type="caution">
    <text evidence="2">The sequence shown here is derived from an EMBL/GenBank/DDBJ whole genome shotgun (WGS) entry which is preliminary data.</text>
</comment>
<sequence length="225" mass="24669">MAYDLGRHGSSDISTHLSPLKEVKDFFLTHSAPVLRTSRLIVAYEKAGRSSQVAVKERSAAAVLMMSILGFFSIFLKTCMTEAGLQRHTGFARPLLLSTFFSISGVCFGCSLGVASACLLPLCSVCVPRPSGSRCCTAVHWRGDTAPDEEHLLFGKSLHIRYQKCITDSELCFINSRLKRSHACATVVMRLRGSITIEGVLIHASDACYVRLIKTHDELLTNTEV</sequence>
<reference evidence="2 3" key="1">
    <citation type="submission" date="2014-02" db="EMBL/GenBank/DDBJ databases">
        <authorList>
            <person name="Sibley D."/>
            <person name="Venepally P."/>
            <person name="Karamycheva S."/>
            <person name="Hadjithomas M."/>
            <person name="Khan A."/>
            <person name="Brunk B."/>
            <person name="Roos D."/>
            <person name="Caler E."/>
            <person name="Lorenzi H."/>
        </authorList>
    </citation>
    <scope>NUCLEOTIDE SEQUENCE [LARGE SCALE GENOMIC DNA]</scope>
    <source>
        <strain evidence="2 3">GAB2-2007-GAL-DOM2</strain>
    </source>
</reference>
<accession>A0A086KWX8</accession>
<protein>
    <submittedName>
        <fullName evidence="2">Putative transmembrane protein</fullName>
    </submittedName>
</protein>
<evidence type="ECO:0000256" key="1">
    <source>
        <dbReference type="SAM" id="Phobius"/>
    </source>
</evidence>
<gene>
    <name evidence="2" type="ORF">TGDOM2_233670</name>
</gene>
<dbReference type="EMBL" id="AHZU02000068">
    <property type="protein sequence ID" value="KFG48896.1"/>
    <property type="molecule type" value="Genomic_DNA"/>
</dbReference>
<dbReference type="VEuPathDB" id="ToxoDB:TGDOM2_233670"/>
<name>A0A086KWX8_TOXGO</name>
<dbReference type="OrthoDB" id="10361187at2759"/>
<keyword evidence="1" id="KW-1133">Transmembrane helix</keyword>
<feature type="transmembrane region" description="Helical" evidence="1">
    <location>
        <begin position="59"/>
        <end position="76"/>
    </location>
</feature>
<feature type="transmembrane region" description="Helical" evidence="1">
    <location>
        <begin position="96"/>
        <end position="122"/>
    </location>
</feature>
<evidence type="ECO:0000313" key="3">
    <source>
        <dbReference type="Proteomes" id="UP000028837"/>
    </source>
</evidence>
<dbReference type="Proteomes" id="UP000028837">
    <property type="component" value="Unassembled WGS sequence"/>
</dbReference>
<evidence type="ECO:0000313" key="2">
    <source>
        <dbReference type="EMBL" id="KFG48896.1"/>
    </source>
</evidence>
<keyword evidence="1" id="KW-0472">Membrane</keyword>
<keyword evidence="1 2" id="KW-0812">Transmembrane</keyword>
<proteinExistence type="predicted"/>